<evidence type="ECO:0000313" key="1">
    <source>
        <dbReference type="EMBL" id="KAH3709377.1"/>
    </source>
</evidence>
<name>A0A9D3Z300_DREPO</name>
<organism evidence="1 2">
    <name type="scientific">Dreissena polymorpha</name>
    <name type="common">Zebra mussel</name>
    <name type="synonym">Mytilus polymorpha</name>
    <dbReference type="NCBI Taxonomy" id="45954"/>
    <lineage>
        <taxon>Eukaryota</taxon>
        <taxon>Metazoa</taxon>
        <taxon>Spiralia</taxon>
        <taxon>Lophotrochozoa</taxon>
        <taxon>Mollusca</taxon>
        <taxon>Bivalvia</taxon>
        <taxon>Autobranchia</taxon>
        <taxon>Heteroconchia</taxon>
        <taxon>Euheterodonta</taxon>
        <taxon>Imparidentia</taxon>
        <taxon>Neoheterodontei</taxon>
        <taxon>Myida</taxon>
        <taxon>Dreissenoidea</taxon>
        <taxon>Dreissenidae</taxon>
        <taxon>Dreissena</taxon>
    </lineage>
</organism>
<protein>
    <submittedName>
        <fullName evidence="1">Uncharacterized protein</fullName>
    </submittedName>
</protein>
<dbReference type="EMBL" id="JAIWYP010000014">
    <property type="protein sequence ID" value="KAH3709377.1"/>
    <property type="molecule type" value="Genomic_DNA"/>
</dbReference>
<evidence type="ECO:0000313" key="2">
    <source>
        <dbReference type="Proteomes" id="UP000828390"/>
    </source>
</evidence>
<accession>A0A9D3Z300</accession>
<gene>
    <name evidence="1" type="ORF">DPMN_068839</name>
</gene>
<reference evidence="1" key="1">
    <citation type="journal article" date="2019" name="bioRxiv">
        <title>The Genome of the Zebra Mussel, Dreissena polymorpha: A Resource for Invasive Species Research.</title>
        <authorList>
            <person name="McCartney M.A."/>
            <person name="Auch B."/>
            <person name="Kono T."/>
            <person name="Mallez S."/>
            <person name="Zhang Y."/>
            <person name="Obille A."/>
            <person name="Becker A."/>
            <person name="Abrahante J.E."/>
            <person name="Garbe J."/>
            <person name="Badalamenti J.P."/>
            <person name="Herman A."/>
            <person name="Mangelson H."/>
            <person name="Liachko I."/>
            <person name="Sullivan S."/>
            <person name="Sone E.D."/>
            <person name="Koren S."/>
            <person name="Silverstein K.A.T."/>
            <person name="Beckman K.B."/>
            <person name="Gohl D.M."/>
        </authorList>
    </citation>
    <scope>NUCLEOTIDE SEQUENCE</scope>
    <source>
        <strain evidence="1">Duluth1</strain>
        <tissue evidence="1">Whole animal</tissue>
    </source>
</reference>
<proteinExistence type="predicted"/>
<reference evidence="1" key="2">
    <citation type="submission" date="2020-11" db="EMBL/GenBank/DDBJ databases">
        <authorList>
            <person name="McCartney M.A."/>
            <person name="Auch B."/>
            <person name="Kono T."/>
            <person name="Mallez S."/>
            <person name="Becker A."/>
            <person name="Gohl D.M."/>
            <person name="Silverstein K.A.T."/>
            <person name="Koren S."/>
            <person name="Bechman K.B."/>
            <person name="Herman A."/>
            <person name="Abrahante J.E."/>
            <person name="Garbe J."/>
        </authorList>
    </citation>
    <scope>NUCLEOTIDE SEQUENCE</scope>
    <source>
        <strain evidence="1">Duluth1</strain>
        <tissue evidence="1">Whole animal</tissue>
    </source>
</reference>
<dbReference type="AlphaFoldDB" id="A0A9D3Z300"/>
<dbReference type="Proteomes" id="UP000828390">
    <property type="component" value="Unassembled WGS sequence"/>
</dbReference>
<comment type="caution">
    <text evidence="1">The sequence shown here is derived from an EMBL/GenBank/DDBJ whole genome shotgun (WGS) entry which is preliminary data.</text>
</comment>
<sequence>MDTIDSATVASAREFSTHLRELQSISNKVKKDLTGIKTQKEVEDFTLQCNGKQQTTSKQYTCLAV</sequence>
<keyword evidence="2" id="KW-1185">Reference proteome</keyword>